<dbReference type="SUPFAM" id="SSF56672">
    <property type="entry name" value="DNA/RNA polymerases"/>
    <property type="match status" value="1"/>
</dbReference>
<dbReference type="Proteomes" id="UP000030764">
    <property type="component" value="Unassembled WGS sequence"/>
</dbReference>
<evidence type="ECO:0008006" key="4">
    <source>
        <dbReference type="Google" id="ProtNLM"/>
    </source>
</evidence>
<dbReference type="EMBL" id="KL363241">
    <property type="protein sequence ID" value="KFD51281.1"/>
    <property type="molecule type" value="Genomic_DNA"/>
</dbReference>
<dbReference type="InterPro" id="IPR050951">
    <property type="entry name" value="Retrovirus_Pol_polyprotein"/>
</dbReference>
<sequence>MEVDSGSDFSITSKKTYARLWPTKGPVIRPFNLRIRDFQKNAIELVGYCEVRVAYKCYRTKLRLLITETDEESPLGLQWFSPLGLGIQGAHQIHSAVTMQSLLEELADVFKEDLGTYRGPKVALPLDPKVPPIRMKARNVPLAIRPRIEAEVKPLLKKKVLEPITNPKWSTPVVPVFKPTGAVRLCGDYKTTINIALQDHPYPIPSVTHLLSNLSGGGHYAKIDIAQAYLQLPVDDASAEAQTIITHMGAFKVKRLQFGVYIAPGIFQQVMDDLL</sequence>
<dbReference type="PANTHER" id="PTHR37984:SF12">
    <property type="entry name" value="RIBONUCLEASE H"/>
    <property type="match status" value="1"/>
</dbReference>
<dbReference type="Proteomes" id="UP000030758">
    <property type="component" value="Unassembled WGS sequence"/>
</dbReference>
<dbReference type="Gene3D" id="3.10.10.10">
    <property type="entry name" value="HIV Type 1 Reverse Transcriptase, subunit A, domain 1"/>
    <property type="match status" value="1"/>
</dbReference>
<dbReference type="AlphaFoldDB" id="A0A085N346"/>
<keyword evidence="3" id="KW-1185">Reference proteome</keyword>
<name>A0A085N346_9BILA</name>
<dbReference type="CDD" id="cd01647">
    <property type="entry name" value="RT_LTR"/>
    <property type="match status" value="1"/>
</dbReference>
<evidence type="ECO:0000313" key="1">
    <source>
        <dbReference type="EMBL" id="KFD51281.1"/>
    </source>
</evidence>
<dbReference type="InterPro" id="IPR043502">
    <property type="entry name" value="DNA/RNA_pol_sf"/>
</dbReference>
<reference evidence="2 3" key="1">
    <citation type="journal article" date="2014" name="Nat. Genet.">
        <title>Genome and transcriptome of the porcine whipworm Trichuris suis.</title>
        <authorList>
            <person name="Jex A.R."/>
            <person name="Nejsum P."/>
            <person name="Schwarz E.M."/>
            <person name="Hu L."/>
            <person name="Young N.D."/>
            <person name="Hall R.S."/>
            <person name="Korhonen P.K."/>
            <person name="Liao S."/>
            <person name="Thamsborg S."/>
            <person name="Xia J."/>
            <person name="Xu P."/>
            <person name="Wang S."/>
            <person name="Scheerlinck J.P."/>
            <person name="Hofmann A."/>
            <person name="Sternberg P.W."/>
            <person name="Wang J."/>
            <person name="Gasser R.B."/>
        </authorList>
    </citation>
    <scope>NUCLEOTIDE SEQUENCE [LARGE SCALE GENOMIC DNA]</scope>
    <source>
        <strain evidence="2">DCEP-RM93F</strain>
        <strain evidence="1">DCEP-RM93M</strain>
    </source>
</reference>
<dbReference type="EMBL" id="KL367564">
    <property type="protein sequence ID" value="KFD63892.1"/>
    <property type="molecule type" value="Genomic_DNA"/>
</dbReference>
<accession>A0A085N346</accession>
<organism evidence="2">
    <name type="scientific">Trichuris suis</name>
    <name type="common">pig whipworm</name>
    <dbReference type="NCBI Taxonomy" id="68888"/>
    <lineage>
        <taxon>Eukaryota</taxon>
        <taxon>Metazoa</taxon>
        <taxon>Ecdysozoa</taxon>
        <taxon>Nematoda</taxon>
        <taxon>Enoplea</taxon>
        <taxon>Dorylaimia</taxon>
        <taxon>Trichinellida</taxon>
        <taxon>Trichuridae</taxon>
        <taxon>Trichuris</taxon>
    </lineage>
</organism>
<evidence type="ECO:0000313" key="3">
    <source>
        <dbReference type="Proteomes" id="UP000030764"/>
    </source>
</evidence>
<dbReference type="Gene3D" id="3.30.70.270">
    <property type="match status" value="1"/>
</dbReference>
<dbReference type="PANTHER" id="PTHR37984">
    <property type="entry name" value="PROTEIN CBG26694"/>
    <property type="match status" value="1"/>
</dbReference>
<dbReference type="InterPro" id="IPR043128">
    <property type="entry name" value="Rev_trsase/Diguanyl_cyclase"/>
</dbReference>
<evidence type="ECO:0000313" key="2">
    <source>
        <dbReference type="EMBL" id="KFD63892.1"/>
    </source>
</evidence>
<protein>
    <recommendedName>
        <fullName evidence="4">Reverse transcriptase domain-containing protein</fullName>
    </recommendedName>
</protein>
<proteinExistence type="predicted"/>
<gene>
    <name evidence="1" type="ORF">M513_07881</name>
    <name evidence="2" type="ORF">M514_07881</name>
</gene>
<feature type="non-terminal residue" evidence="2">
    <location>
        <position position="275"/>
    </location>
</feature>